<dbReference type="EMBL" id="SMAI01000015">
    <property type="protein sequence ID" value="TCT02037.1"/>
    <property type="molecule type" value="Genomic_DNA"/>
</dbReference>
<dbReference type="PRINTS" id="PR00411">
    <property type="entry name" value="PNDRDTASEI"/>
</dbReference>
<evidence type="ECO:0000313" key="7">
    <source>
        <dbReference type="EMBL" id="TCT02037.1"/>
    </source>
</evidence>
<dbReference type="Gene3D" id="3.50.50.60">
    <property type="entry name" value="FAD/NAD(P)-binding domain"/>
    <property type="match status" value="2"/>
</dbReference>
<protein>
    <submittedName>
        <fullName evidence="7">3-phenylpropionate/trans-cinnamate dioxygenase ferredoxin reductase subunit</fullName>
    </submittedName>
</protein>
<feature type="domain" description="FAD/NAD(P)-binding" evidence="5">
    <location>
        <begin position="4"/>
        <end position="301"/>
    </location>
</feature>
<dbReference type="AlphaFoldDB" id="A0A4R3LUG2"/>
<dbReference type="RefSeq" id="WP_132034571.1">
    <property type="nucleotide sequence ID" value="NZ_SMAI01000015.1"/>
</dbReference>
<dbReference type="InterPro" id="IPR028202">
    <property type="entry name" value="Reductase_C"/>
</dbReference>
<dbReference type="Pfam" id="PF14759">
    <property type="entry name" value="Reductase_C"/>
    <property type="match status" value="1"/>
</dbReference>
<dbReference type="SUPFAM" id="SSF51905">
    <property type="entry name" value="FAD/NAD(P)-binding domain"/>
    <property type="match status" value="2"/>
</dbReference>
<accession>A0A4R3LUG2</accession>
<keyword evidence="4" id="KW-0560">Oxidoreductase</keyword>
<dbReference type="InterPro" id="IPR016156">
    <property type="entry name" value="FAD/NAD-linked_Rdtase_dimer_sf"/>
</dbReference>
<dbReference type="PANTHER" id="PTHR43557:SF2">
    <property type="entry name" value="RIESKE DOMAIN-CONTAINING PROTEIN-RELATED"/>
    <property type="match status" value="1"/>
</dbReference>
<keyword evidence="8" id="KW-1185">Reference proteome</keyword>
<dbReference type="Gene3D" id="3.30.390.30">
    <property type="match status" value="1"/>
</dbReference>
<dbReference type="OrthoDB" id="7809559at2"/>
<keyword evidence="3" id="KW-0274">FAD</keyword>
<dbReference type="SUPFAM" id="SSF55424">
    <property type="entry name" value="FAD/NAD-linked reductases, dimerisation (C-terminal) domain"/>
    <property type="match status" value="1"/>
</dbReference>
<dbReference type="Proteomes" id="UP000294664">
    <property type="component" value="Unassembled WGS sequence"/>
</dbReference>
<dbReference type="GO" id="GO:0005737">
    <property type="term" value="C:cytoplasm"/>
    <property type="evidence" value="ECO:0007669"/>
    <property type="project" value="TreeGrafter"/>
</dbReference>
<proteinExistence type="predicted"/>
<gene>
    <name evidence="7" type="ORF">EDC64_11568</name>
</gene>
<organism evidence="7 8">
    <name type="scientific">Aquabacter spiritensis</name>
    <dbReference type="NCBI Taxonomy" id="933073"/>
    <lineage>
        <taxon>Bacteria</taxon>
        <taxon>Pseudomonadati</taxon>
        <taxon>Pseudomonadota</taxon>
        <taxon>Alphaproteobacteria</taxon>
        <taxon>Hyphomicrobiales</taxon>
        <taxon>Xanthobacteraceae</taxon>
        <taxon>Aquabacter</taxon>
    </lineage>
</organism>
<evidence type="ECO:0000256" key="1">
    <source>
        <dbReference type="ARBA" id="ARBA00001974"/>
    </source>
</evidence>
<keyword evidence="7" id="KW-0223">Dioxygenase</keyword>
<dbReference type="PRINTS" id="PR00368">
    <property type="entry name" value="FADPNR"/>
</dbReference>
<feature type="domain" description="Reductase C-terminal" evidence="6">
    <location>
        <begin position="320"/>
        <end position="403"/>
    </location>
</feature>
<dbReference type="InterPro" id="IPR036188">
    <property type="entry name" value="FAD/NAD-bd_sf"/>
</dbReference>
<sequence>MSGVVIVGAGQAAAQAALSLRDGGYQAPVTLVGEESEQPYQRPPLSKAYMLGKADEAALRVRQPDLYAAQDIRVVTGERVEAIDRASRRVSLACGGELAYDHLILATGARNRALPVRGADLDGVFMLRTLEDARRLRARLTTARRAVVVGAGFIGLEFAAVAAKSGCAVEVIEAAERVMARAVSPFMSVFFAQAHRDMGVVFHFAEGVLAITGADGEAAEVHTTSGRRVAADLVVVGIGVIPNVELAEAAGLATGNGICTDADLLTSDPSISAIGDCASSPSPFADGPVRIESVQNATDQARAVARRLCGRPAPYGAVPWFWSDQGAHKLQIAGLGRPDDETLVLGDPSTGRFSVCRFHRGRLACVESVNRAADHMAMRKLLQSGGTPSMEVVATPGFDLKAFVAALPTAA</sequence>
<dbReference type="PANTHER" id="PTHR43557">
    <property type="entry name" value="APOPTOSIS-INDUCING FACTOR 1"/>
    <property type="match status" value="1"/>
</dbReference>
<comment type="caution">
    <text evidence="7">The sequence shown here is derived from an EMBL/GenBank/DDBJ whole genome shotgun (WGS) entry which is preliminary data.</text>
</comment>
<comment type="cofactor">
    <cofactor evidence="1">
        <name>FAD</name>
        <dbReference type="ChEBI" id="CHEBI:57692"/>
    </cofactor>
</comment>
<dbReference type="GO" id="GO:0051213">
    <property type="term" value="F:dioxygenase activity"/>
    <property type="evidence" value="ECO:0007669"/>
    <property type="project" value="UniProtKB-KW"/>
</dbReference>
<dbReference type="GO" id="GO:0016651">
    <property type="term" value="F:oxidoreductase activity, acting on NAD(P)H"/>
    <property type="evidence" value="ECO:0007669"/>
    <property type="project" value="TreeGrafter"/>
</dbReference>
<evidence type="ECO:0000256" key="3">
    <source>
        <dbReference type="ARBA" id="ARBA00022827"/>
    </source>
</evidence>
<evidence type="ECO:0000313" key="8">
    <source>
        <dbReference type="Proteomes" id="UP000294664"/>
    </source>
</evidence>
<evidence type="ECO:0000259" key="6">
    <source>
        <dbReference type="Pfam" id="PF14759"/>
    </source>
</evidence>
<keyword evidence="2" id="KW-0285">Flavoprotein</keyword>
<dbReference type="Pfam" id="PF07992">
    <property type="entry name" value="Pyr_redox_2"/>
    <property type="match status" value="1"/>
</dbReference>
<reference evidence="7 8" key="1">
    <citation type="submission" date="2019-03" db="EMBL/GenBank/DDBJ databases">
        <title>Genomic Encyclopedia of Type Strains, Phase IV (KMG-IV): sequencing the most valuable type-strain genomes for metagenomic binning, comparative biology and taxonomic classification.</title>
        <authorList>
            <person name="Goeker M."/>
        </authorList>
    </citation>
    <scope>NUCLEOTIDE SEQUENCE [LARGE SCALE GENOMIC DNA]</scope>
    <source>
        <strain evidence="7 8">DSM 9035</strain>
    </source>
</reference>
<dbReference type="InterPro" id="IPR050446">
    <property type="entry name" value="FAD-oxidoreductase/Apoptosis"/>
</dbReference>
<evidence type="ECO:0000256" key="4">
    <source>
        <dbReference type="ARBA" id="ARBA00023002"/>
    </source>
</evidence>
<evidence type="ECO:0000259" key="5">
    <source>
        <dbReference type="Pfam" id="PF07992"/>
    </source>
</evidence>
<dbReference type="InterPro" id="IPR023753">
    <property type="entry name" value="FAD/NAD-binding_dom"/>
</dbReference>
<name>A0A4R3LUG2_9HYPH</name>
<evidence type="ECO:0000256" key="2">
    <source>
        <dbReference type="ARBA" id="ARBA00022630"/>
    </source>
</evidence>